<evidence type="ECO:0000256" key="3">
    <source>
        <dbReference type="ARBA" id="ARBA00022737"/>
    </source>
</evidence>
<dbReference type="FunFam" id="2.60.40.10:FF:000373">
    <property type="entry name" value="fibronectin type-III domain-containing protein 3A isoform X1"/>
    <property type="match status" value="1"/>
</dbReference>
<keyword evidence="10" id="KW-1185">Reference proteome</keyword>
<reference evidence="11 12" key="1">
    <citation type="submission" date="2025-04" db="UniProtKB">
        <authorList>
            <consortium name="RefSeq"/>
        </authorList>
    </citation>
    <scope>IDENTIFICATION</scope>
</reference>
<dbReference type="PROSITE" id="PS50853">
    <property type="entry name" value="FN3"/>
    <property type="match status" value="9"/>
</dbReference>
<dbReference type="CDD" id="cd00063">
    <property type="entry name" value="FN3"/>
    <property type="match status" value="9"/>
</dbReference>
<evidence type="ECO:0000256" key="7">
    <source>
        <dbReference type="SAM" id="MobiDB-lite"/>
    </source>
</evidence>
<accession>A0A6P7YII3</accession>
<feature type="region of interest" description="Disordered" evidence="7">
    <location>
        <begin position="196"/>
        <end position="250"/>
    </location>
</feature>
<evidence type="ECO:0000256" key="1">
    <source>
        <dbReference type="ARBA" id="ARBA00004167"/>
    </source>
</evidence>
<keyword evidence="4 8" id="KW-1133">Transmembrane helix</keyword>
<evidence type="ECO:0000313" key="10">
    <source>
        <dbReference type="Proteomes" id="UP000515156"/>
    </source>
</evidence>
<sequence length="1190" mass="131292">MIISAVMADQPPPLEATTLLSEVPLLPHMVNGDSSQQVILVQVNPGETFTIRTEDGLIQCIQGPAQVPMMSPNGSMPPIFVPPGYVSQVVEENGVRKVLVLPHSTEFHPSMHPAPPHVTHFVHPHPALLPHPVYPPVPGSGDIPPQFIHQHPPPPPPPPPPPHIYQEQESRTHGRTSFILRDEKTIKMQEHLRKRLKERQVSGSNINNSPPPSPHKVLNSSSANNQNGYGKGQLGKTRSSLPADAEMEEADTHSKTLQDLLLSIDKPVLSHVTARSAVLSWSLPVSSQNGNSHVDFSSAAFTYEVTISNSGTNGKFKSVYSGEETTFNLSDLRPATEYHVRVSATCSSLEGSVSELVNFTTECCEPDPPAPPKLVNKTKNSLNLQWKASNDNGCKITNFLLEWDEGKHGIFKECYFGHLKQYKLTKLSPSTKYSFRLAAKNDVGISGFSETVLYYTSGSVPPPPQPPKLIEAGVNWMTLQWSPPNGMSSNEFLTYILEIEDESSGYGFQPEQNGEELTCTLTNLRRSTSYKFRVFAQNNEGKSNPSEVVEYTTAPDKPGPPSKPSVKGKINAQAVKIMWESPKDNGGSEIHTYVLEISETLNGNKWNVAFSGSARECVCDRLKPGTWYRLRVYCCSTAGQSQVSDDLAVQTAAVIPGPCQPIRLASKAKPRELTLRWGGPPEDGGAKVTEYTVEMTESEQDDHRLVYQGSELECTVSSLLPGRAYCFWVKATNKAGCGPYSKSEITTAPGPPDQCDLPVLFCKTTTCVVISWESPLCNGAEITEYRLEWGRMEGSMHIIYIGPCLSYEVKGLTPATTYYCRVQAVNVTGAGLFGDTSVVTTPASVPAAVSVLQVLEEELMDSHFMSLSSCLAIQWEEPCCHGSEITGYNIEYGEKQLVSMNNVSSCILENLQPDTLYRIRIQAVNSLGAGPFSHSIKAKTKPLPPDPPHLECVVFGHQSLKLKWGEGPSKALITNYPQFNLQMEDKFGRFVTIYNGPCHTYKVQRLNESSVYNFKIQAYNDAGEGQFSDVYTFATTKSPPASLKAPKVHQLGLNLCEVTWDSLQPMKGDSIVYILQLISGKEVDQVYKGPETSFRFTNFQINCEYRFRVCAGRQYQDSAGLQELFGPYSPSTLFTSQRQELMVQSNDPTKEIAKARKKNLTDEQFAFLILVGFAAVGVLFAFIIQYFVIK</sequence>
<feature type="region of interest" description="Disordered" evidence="7">
    <location>
        <begin position="133"/>
        <end position="184"/>
    </location>
</feature>
<dbReference type="SMART" id="SM00060">
    <property type="entry name" value="FN3"/>
    <property type="match status" value="9"/>
</dbReference>
<comment type="similarity">
    <text evidence="6">Belongs to the FNDC3 family.</text>
</comment>
<evidence type="ECO:0000313" key="11">
    <source>
        <dbReference type="RefSeq" id="XP_030064806.1"/>
    </source>
</evidence>
<dbReference type="FunFam" id="2.60.40.10:FF:000366">
    <property type="entry name" value="fibronectin type-III domain-containing protein 3A isoform X1"/>
    <property type="match status" value="1"/>
</dbReference>
<evidence type="ECO:0000256" key="2">
    <source>
        <dbReference type="ARBA" id="ARBA00022692"/>
    </source>
</evidence>
<evidence type="ECO:0000259" key="9">
    <source>
        <dbReference type="PROSITE" id="PS50853"/>
    </source>
</evidence>
<feature type="transmembrane region" description="Helical" evidence="8">
    <location>
        <begin position="1165"/>
        <end position="1189"/>
    </location>
</feature>
<evidence type="ECO:0000256" key="8">
    <source>
        <dbReference type="SAM" id="Phobius"/>
    </source>
</evidence>
<keyword evidence="2 8" id="KW-0812">Transmembrane</keyword>
<name>A0A6P7YII3_9AMPH</name>
<dbReference type="RefSeq" id="XP_030064806.1">
    <property type="nucleotide sequence ID" value="XM_030208946.1"/>
</dbReference>
<feature type="compositionally biased region" description="Polar residues" evidence="7">
    <location>
        <begin position="218"/>
        <end position="228"/>
    </location>
</feature>
<comment type="subcellular location">
    <subcellularLocation>
        <location evidence="1">Membrane</location>
        <topology evidence="1">Single-pass membrane protein</topology>
    </subcellularLocation>
</comment>
<evidence type="ECO:0000256" key="6">
    <source>
        <dbReference type="ARBA" id="ARBA00038207"/>
    </source>
</evidence>
<evidence type="ECO:0000256" key="4">
    <source>
        <dbReference type="ARBA" id="ARBA00022989"/>
    </source>
</evidence>
<feature type="domain" description="Fibronectin type-III" evidence="9">
    <location>
        <begin position="855"/>
        <end position="943"/>
    </location>
</feature>
<feature type="domain" description="Fibronectin type-III" evidence="9">
    <location>
        <begin position="944"/>
        <end position="1039"/>
    </location>
</feature>
<dbReference type="InterPro" id="IPR050617">
    <property type="entry name" value="E3_ligase_FN3/SPRY"/>
</dbReference>
<organism evidence="10 12">
    <name type="scientific">Microcaecilia unicolor</name>
    <dbReference type="NCBI Taxonomy" id="1415580"/>
    <lineage>
        <taxon>Eukaryota</taxon>
        <taxon>Metazoa</taxon>
        <taxon>Chordata</taxon>
        <taxon>Craniata</taxon>
        <taxon>Vertebrata</taxon>
        <taxon>Euteleostomi</taxon>
        <taxon>Amphibia</taxon>
        <taxon>Gymnophiona</taxon>
        <taxon>Siphonopidae</taxon>
        <taxon>Microcaecilia</taxon>
    </lineage>
</organism>
<dbReference type="AlphaFoldDB" id="A0A6P7YII3"/>
<dbReference type="GO" id="GO:0016020">
    <property type="term" value="C:membrane"/>
    <property type="evidence" value="ECO:0007669"/>
    <property type="project" value="UniProtKB-SubCell"/>
</dbReference>
<gene>
    <name evidence="11 12" type="primary">LOC115473827</name>
</gene>
<dbReference type="InterPro" id="IPR013783">
    <property type="entry name" value="Ig-like_fold"/>
</dbReference>
<dbReference type="SUPFAM" id="SSF101447">
    <property type="entry name" value="Formin homology 2 domain (FH2 domain)"/>
    <property type="match status" value="1"/>
</dbReference>
<feature type="domain" description="Fibronectin type-III" evidence="9">
    <location>
        <begin position="368"/>
        <end position="459"/>
    </location>
</feature>
<evidence type="ECO:0000313" key="12">
    <source>
        <dbReference type="RefSeq" id="XP_030064808.1"/>
    </source>
</evidence>
<keyword evidence="5 8" id="KW-0472">Membrane</keyword>
<keyword evidence="3" id="KW-0677">Repeat</keyword>
<dbReference type="GeneID" id="115473827"/>
<feature type="domain" description="Fibronectin type-III" evidence="9">
    <location>
        <begin position="463"/>
        <end position="556"/>
    </location>
</feature>
<protein>
    <submittedName>
        <fullName evidence="11 12">Fibronectin type-III domain-containing protein 3A-like</fullName>
    </submittedName>
</protein>
<feature type="region of interest" description="Disordered" evidence="7">
    <location>
        <begin position="541"/>
        <end position="567"/>
    </location>
</feature>
<feature type="domain" description="Fibronectin type-III" evidence="9">
    <location>
        <begin position="560"/>
        <end position="654"/>
    </location>
</feature>
<dbReference type="InterPro" id="IPR036116">
    <property type="entry name" value="FN3_sf"/>
</dbReference>
<dbReference type="RefSeq" id="XP_030064808.1">
    <property type="nucleotide sequence ID" value="XM_030208948.1"/>
</dbReference>
<dbReference type="FunFam" id="2.60.40.10:FF:001846">
    <property type="entry name" value="Uncharacterized protein, isoform E"/>
    <property type="match status" value="1"/>
</dbReference>
<feature type="domain" description="Fibronectin type-III" evidence="9">
    <location>
        <begin position="754"/>
        <end position="844"/>
    </location>
</feature>
<dbReference type="Pfam" id="PF00041">
    <property type="entry name" value="fn3"/>
    <property type="match status" value="7"/>
</dbReference>
<feature type="domain" description="Fibronectin type-III" evidence="9">
    <location>
        <begin position="1042"/>
        <end position="1139"/>
    </location>
</feature>
<dbReference type="PANTHER" id="PTHR24099:SF14">
    <property type="entry name" value="FIBRONECTIN TYPE III DOMAIN CONTAINING 3C2-RELATED"/>
    <property type="match status" value="1"/>
</dbReference>
<feature type="compositionally biased region" description="Pro residues" evidence="7">
    <location>
        <begin position="151"/>
        <end position="163"/>
    </location>
</feature>
<dbReference type="FunFam" id="2.60.40.10:FF:000180">
    <property type="entry name" value="Fibronectin type III domain containing 3A"/>
    <property type="match status" value="1"/>
</dbReference>
<feature type="domain" description="Fibronectin type-III" evidence="9">
    <location>
        <begin position="658"/>
        <end position="751"/>
    </location>
</feature>
<dbReference type="Proteomes" id="UP000515156">
    <property type="component" value="Chromosome 7"/>
</dbReference>
<proteinExistence type="inferred from homology"/>
<evidence type="ECO:0000256" key="5">
    <source>
        <dbReference type="ARBA" id="ARBA00023136"/>
    </source>
</evidence>
<feature type="domain" description="Fibronectin type-III" evidence="9">
    <location>
        <begin position="263"/>
        <end position="367"/>
    </location>
</feature>
<dbReference type="PANTHER" id="PTHR24099">
    <property type="entry name" value="E3 UBIQUITIN-PROTEIN LIGASE TRIM36-RELATED"/>
    <property type="match status" value="1"/>
</dbReference>
<dbReference type="OrthoDB" id="443915at2759"/>
<dbReference type="InterPro" id="IPR003961">
    <property type="entry name" value="FN3_dom"/>
</dbReference>
<dbReference type="PRINTS" id="PR00014">
    <property type="entry name" value="FNTYPEIII"/>
</dbReference>
<dbReference type="SUPFAM" id="SSF49265">
    <property type="entry name" value="Fibronectin type III"/>
    <property type="match status" value="6"/>
</dbReference>
<dbReference type="Gene3D" id="2.60.40.10">
    <property type="entry name" value="Immunoglobulins"/>
    <property type="match status" value="9"/>
</dbReference>
<dbReference type="KEGG" id="muo:115473827"/>